<dbReference type="Gene3D" id="3.40.50.720">
    <property type="entry name" value="NAD(P)-binding Rossmann-like Domain"/>
    <property type="match status" value="1"/>
</dbReference>
<dbReference type="EMBL" id="CAJVPI010000835">
    <property type="protein sequence ID" value="CAG8575927.1"/>
    <property type="molecule type" value="Genomic_DNA"/>
</dbReference>
<accession>A0A9N9BRU1</accession>
<feature type="binding site" evidence="6">
    <location>
        <position position="291"/>
    </location>
    <ligand>
        <name>D-dopa</name>
        <dbReference type="ChEBI" id="CHEBI:149689"/>
    </ligand>
</feature>
<dbReference type="Proteomes" id="UP000789739">
    <property type="component" value="Unassembled WGS sequence"/>
</dbReference>
<gene>
    <name evidence="8" type="ORF">PBRASI_LOCUS6359</name>
</gene>
<dbReference type="OrthoDB" id="2015447at2759"/>
<dbReference type="GO" id="GO:0019478">
    <property type="term" value="P:D-amino acid catabolic process"/>
    <property type="evidence" value="ECO:0007669"/>
    <property type="project" value="TreeGrafter"/>
</dbReference>
<reference evidence="8" key="1">
    <citation type="submission" date="2021-06" db="EMBL/GenBank/DDBJ databases">
        <authorList>
            <person name="Kallberg Y."/>
            <person name="Tangrot J."/>
            <person name="Rosling A."/>
        </authorList>
    </citation>
    <scope>NUCLEOTIDE SEQUENCE</scope>
    <source>
        <strain evidence="8">BR232B</strain>
    </source>
</reference>
<dbReference type="AlphaFoldDB" id="A0A9N9BRU1"/>
<keyword evidence="3" id="KW-0285">Flavoprotein</keyword>
<dbReference type="PANTHER" id="PTHR11530:SF11">
    <property type="entry name" value="D-ASPARTATE OXIDASE"/>
    <property type="match status" value="1"/>
</dbReference>
<dbReference type="GO" id="GO:0071949">
    <property type="term" value="F:FAD binding"/>
    <property type="evidence" value="ECO:0007669"/>
    <property type="project" value="InterPro"/>
</dbReference>
<dbReference type="InterPro" id="IPR023209">
    <property type="entry name" value="DAO"/>
</dbReference>
<evidence type="ECO:0000256" key="6">
    <source>
        <dbReference type="PIRSR" id="PIRSR000189-1"/>
    </source>
</evidence>
<proteinExistence type="inferred from homology"/>
<keyword evidence="4 6" id="KW-0274">FAD</keyword>
<dbReference type="GO" id="GO:0005737">
    <property type="term" value="C:cytoplasm"/>
    <property type="evidence" value="ECO:0007669"/>
    <property type="project" value="TreeGrafter"/>
</dbReference>
<comment type="similarity">
    <text evidence="2">Belongs to the DAMOX/DASOX family.</text>
</comment>
<dbReference type="InterPro" id="IPR006076">
    <property type="entry name" value="FAD-dep_OxRdtase"/>
</dbReference>
<feature type="binding site" evidence="6">
    <location>
        <position position="189"/>
    </location>
    <ligand>
        <name>FAD</name>
        <dbReference type="ChEBI" id="CHEBI:57692"/>
    </ligand>
</feature>
<evidence type="ECO:0000256" key="3">
    <source>
        <dbReference type="ARBA" id="ARBA00022630"/>
    </source>
</evidence>
<evidence type="ECO:0000313" key="9">
    <source>
        <dbReference type="Proteomes" id="UP000789739"/>
    </source>
</evidence>
<protein>
    <submittedName>
        <fullName evidence="8">2790_t:CDS:1</fullName>
    </submittedName>
</protein>
<evidence type="ECO:0000256" key="1">
    <source>
        <dbReference type="ARBA" id="ARBA00001974"/>
    </source>
</evidence>
<sequence length="355" mass="39012">MRLLNHYTVNALRRNANVIGAGVSGLTTALLLQKDGFQVKILAEHFPGDISIDYCSPNAGAQWRADRNLEPGSFNAKIHENTFKKLRNLIDTEPDSGVASMTLYEYDDVVADSKDSWLKDLVPNVIPQSQLPAGAKRGISYTTVAIDVPKYLKWQLQKFTDGGGITQRCRLKHIKEAFGENVDVVVNCTGLRASNLGGVEDQTMYPTRGQTILVRAPHVKSMKTLNVGDEVTYVIPRGMSGNIILGGTMDKYKSEESPNEGIADGIMSRCIALYPSLTKGFEIISHNVGLRPSRVEGLRVETETARNDDGKEIIICHNYGHHSYGYQTSWGSSQEALELIRKALSSQGEGAQSKL</sequence>
<evidence type="ECO:0000259" key="7">
    <source>
        <dbReference type="Pfam" id="PF01266"/>
    </source>
</evidence>
<dbReference type="SUPFAM" id="SSF51971">
    <property type="entry name" value="Nucleotide-binding domain"/>
    <property type="match status" value="1"/>
</dbReference>
<evidence type="ECO:0000256" key="5">
    <source>
        <dbReference type="ARBA" id="ARBA00023002"/>
    </source>
</evidence>
<evidence type="ECO:0000313" key="8">
    <source>
        <dbReference type="EMBL" id="CAG8575927.1"/>
    </source>
</evidence>
<dbReference type="GO" id="GO:0003884">
    <property type="term" value="F:D-amino-acid oxidase activity"/>
    <property type="evidence" value="ECO:0007669"/>
    <property type="project" value="InterPro"/>
</dbReference>
<evidence type="ECO:0000256" key="4">
    <source>
        <dbReference type="ARBA" id="ARBA00022827"/>
    </source>
</evidence>
<evidence type="ECO:0000256" key="2">
    <source>
        <dbReference type="ARBA" id="ARBA00006730"/>
    </source>
</evidence>
<dbReference type="Gene3D" id="3.30.9.10">
    <property type="entry name" value="D-Amino Acid Oxidase, subunit A, domain 2"/>
    <property type="match status" value="1"/>
</dbReference>
<dbReference type="PANTHER" id="PTHR11530">
    <property type="entry name" value="D-AMINO ACID OXIDASE"/>
    <property type="match status" value="1"/>
</dbReference>
<dbReference type="SUPFAM" id="SSF54373">
    <property type="entry name" value="FAD-linked reductases, C-terminal domain"/>
    <property type="match status" value="1"/>
</dbReference>
<organism evidence="8 9">
    <name type="scientific">Paraglomus brasilianum</name>
    <dbReference type="NCBI Taxonomy" id="144538"/>
    <lineage>
        <taxon>Eukaryota</taxon>
        <taxon>Fungi</taxon>
        <taxon>Fungi incertae sedis</taxon>
        <taxon>Mucoromycota</taxon>
        <taxon>Glomeromycotina</taxon>
        <taxon>Glomeromycetes</taxon>
        <taxon>Paraglomerales</taxon>
        <taxon>Paraglomeraceae</taxon>
        <taxon>Paraglomus</taxon>
    </lineage>
</organism>
<comment type="caution">
    <text evidence="8">The sequence shown here is derived from an EMBL/GenBank/DDBJ whole genome shotgun (WGS) entry which is preliminary data.</text>
</comment>
<comment type="cofactor">
    <cofactor evidence="1 6">
        <name>FAD</name>
        <dbReference type="ChEBI" id="CHEBI:57692"/>
    </cofactor>
</comment>
<dbReference type="Pfam" id="PF01266">
    <property type="entry name" value="DAO"/>
    <property type="match status" value="1"/>
</dbReference>
<dbReference type="PIRSF" id="PIRSF000189">
    <property type="entry name" value="D-aa_oxidase"/>
    <property type="match status" value="1"/>
</dbReference>
<keyword evidence="5" id="KW-0560">Oxidoreductase</keyword>
<keyword evidence="9" id="KW-1185">Reference proteome</keyword>
<name>A0A9N9BRU1_9GLOM</name>
<feature type="domain" description="FAD dependent oxidoreductase" evidence="7">
    <location>
        <begin position="18"/>
        <end position="336"/>
    </location>
</feature>